<dbReference type="InterPro" id="IPR036412">
    <property type="entry name" value="HAD-like_sf"/>
</dbReference>
<dbReference type="OrthoDB" id="1730128at2759"/>
<gene>
    <name evidence="3" type="ORF">F0562_012189</name>
</gene>
<evidence type="ECO:0000256" key="1">
    <source>
        <dbReference type="ARBA" id="ARBA00006024"/>
    </source>
</evidence>
<evidence type="ECO:0000313" key="3">
    <source>
        <dbReference type="EMBL" id="KAA8521501.1"/>
    </source>
</evidence>
<dbReference type="GO" id="GO:0016020">
    <property type="term" value="C:membrane"/>
    <property type="evidence" value="ECO:0007669"/>
    <property type="project" value="TreeGrafter"/>
</dbReference>
<feature type="region of interest" description="Disordered" evidence="2">
    <location>
        <begin position="227"/>
        <end position="246"/>
    </location>
</feature>
<proteinExistence type="inferred from homology"/>
<evidence type="ECO:0008006" key="5">
    <source>
        <dbReference type="Google" id="ProtNLM"/>
    </source>
</evidence>
<keyword evidence="4" id="KW-1185">Reference proteome</keyword>
<feature type="compositionally biased region" description="Basic and acidic residues" evidence="2">
    <location>
        <begin position="158"/>
        <end position="167"/>
    </location>
</feature>
<dbReference type="GO" id="GO:0022857">
    <property type="term" value="F:transmembrane transporter activity"/>
    <property type="evidence" value="ECO:0007669"/>
    <property type="project" value="TreeGrafter"/>
</dbReference>
<feature type="region of interest" description="Disordered" evidence="2">
    <location>
        <begin position="1"/>
        <end position="28"/>
    </location>
</feature>
<dbReference type="InterPro" id="IPR023214">
    <property type="entry name" value="HAD_sf"/>
</dbReference>
<comment type="similarity">
    <text evidence="1">Belongs to the cation transport ATPase (P-type) (TC 3.A.3) family. Type IB subfamily.</text>
</comment>
<dbReference type="PRINTS" id="PR00119">
    <property type="entry name" value="CATATPASE"/>
</dbReference>
<evidence type="ECO:0000256" key="2">
    <source>
        <dbReference type="SAM" id="MobiDB-lite"/>
    </source>
</evidence>
<reference evidence="3 4" key="1">
    <citation type="submission" date="2019-09" db="EMBL/GenBank/DDBJ databases">
        <title>A chromosome-level genome assembly of the Chinese tupelo Nyssa sinensis.</title>
        <authorList>
            <person name="Yang X."/>
            <person name="Kang M."/>
            <person name="Yang Y."/>
            <person name="Xiong H."/>
            <person name="Wang M."/>
            <person name="Zhang Z."/>
            <person name="Wang Z."/>
            <person name="Wu H."/>
            <person name="Ma T."/>
            <person name="Liu J."/>
            <person name="Xi Z."/>
        </authorList>
    </citation>
    <scope>NUCLEOTIDE SEQUENCE [LARGE SCALE GENOMIC DNA]</scope>
    <source>
        <strain evidence="3">J267</strain>
        <tissue evidence="3">Leaf</tissue>
    </source>
</reference>
<feature type="region of interest" description="Disordered" evidence="2">
    <location>
        <begin position="144"/>
        <end position="167"/>
    </location>
</feature>
<dbReference type="PROSITE" id="PS01229">
    <property type="entry name" value="COF_2"/>
    <property type="match status" value="1"/>
</dbReference>
<dbReference type="PANTHER" id="PTHR48085:SF5">
    <property type="entry name" value="CADMIUM_ZINC-TRANSPORTING ATPASE HMA4-RELATED"/>
    <property type="match status" value="1"/>
</dbReference>
<dbReference type="AlphaFoldDB" id="A0A5J4ZWL7"/>
<dbReference type="SUPFAM" id="SSF56784">
    <property type="entry name" value="HAD-like"/>
    <property type="match status" value="1"/>
</dbReference>
<feature type="compositionally biased region" description="Polar residues" evidence="2">
    <location>
        <begin position="1"/>
        <end position="14"/>
    </location>
</feature>
<protein>
    <recommendedName>
        <fullName evidence="5">Cation-transporting P-type ATPase C-terminal domain-containing protein</fullName>
    </recommendedName>
</protein>
<accession>A0A5J4ZWL7</accession>
<sequence>MLNFSLKTRQGSSDFQKETPTAMIGDGPNDAPALTTADIGISMGISGSALATETGHVILMPNGNRKIPKVGRLARNTRRKIHVDCRKTDINHSSHNHKLCNSHTEAQMICEPQKCSPSKTCTPKCQSLPSGSSTCRNNKCSDSSDKQSCGASEDQSLQEEKHSSHERFDMVTENKGLCGGDNHGCSGQFVSSPCEEGNSSNSVDNEIHKATHCDHGNHDRMAHDMASQSLHDHSEVSSSERSHHLKSNDHCHSLHCVDTHVNKHIANEEMDNMVETSCKHYLPKQDIHSECKKHGTDYGASLHGTNHWECAPMKACMSLKKRRIGGCCTSYRKECCRASGRFGGNFRGGLSEIIIE</sequence>
<feature type="compositionally biased region" description="Basic and acidic residues" evidence="2">
    <location>
        <begin position="230"/>
        <end position="246"/>
    </location>
</feature>
<dbReference type="PANTHER" id="PTHR48085">
    <property type="entry name" value="CADMIUM/ZINC-TRANSPORTING ATPASE HMA2-RELATED"/>
    <property type="match status" value="1"/>
</dbReference>
<dbReference type="Proteomes" id="UP000325577">
    <property type="component" value="Linkage Group LG5"/>
</dbReference>
<evidence type="ECO:0000313" key="4">
    <source>
        <dbReference type="Proteomes" id="UP000325577"/>
    </source>
</evidence>
<dbReference type="Gene3D" id="3.40.50.1000">
    <property type="entry name" value="HAD superfamily/HAD-like"/>
    <property type="match status" value="1"/>
</dbReference>
<dbReference type="EMBL" id="CM018048">
    <property type="protein sequence ID" value="KAA8521501.1"/>
    <property type="molecule type" value="Genomic_DNA"/>
</dbReference>
<name>A0A5J4ZWL7_9ASTE</name>
<organism evidence="3 4">
    <name type="scientific">Nyssa sinensis</name>
    <dbReference type="NCBI Taxonomy" id="561372"/>
    <lineage>
        <taxon>Eukaryota</taxon>
        <taxon>Viridiplantae</taxon>
        <taxon>Streptophyta</taxon>
        <taxon>Embryophyta</taxon>
        <taxon>Tracheophyta</taxon>
        <taxon>Spermatophyta</taxon>
        <taxon>Magnoliopsida</taxon>
        <taxon>eudicotyledons</taxon>
        <taxon>Gunneridae</taxon>
        <taxon>Pentapetalae</taxon>
        <taxon>asterids</taxon>
        <taxon>Cornales</taxon>
        <taxon>Nyssaceae</taxon>
        <taxon>Nyssa</taxon>
    </lineage>
</organism>
<feature type="compositionally biased region" description="Polar residues" evidence="2">
    <location>
        <begin position="144"/>
        <end position="155"/>
    </location>
</feature>
<dbReference type="InterPro" id="IPR051014">
    <property type="entry name" value="Cation_Transport_ATPase_IB"/>
</dbReference>